<dbReference type="SUPFAM" id="SSF52129">
    <property type="entry name" value="Caspase-like"/>
    <property type="match status" value="1"/>
</dbReference>
<gene>
    <name evidence="3" type="ORF">FSB75_02395</name>
</gene>
<keyword evidence="4" id="KW-1185">Reference proteome</keyword>
<evidence type="ECO:0000256" key="1">
    <source>
        <dbReference type="SAM" id="SignalP"/>
    </source>
</evidence>
<dbReference type="InterPro" id="IPR050452">
    <property type="entry name" value="Metacaspase"/>
</dbReference>
<evidence type="ECO:0000259" key="2">
    <source>
        <dbReference type="Pfam" id="PF00656"/>
    </source>
</evidence>
<dbReference type="Gene3D" id="3.40.50.1460">
    <property type="match status" value="2"/>
</dbReference>
<dbReference type="GO" id="GO:0005737">
    <property type="term" value="C:cytoplasm"/>
    <property type="evidence" value="ECO:0007669"/>
    <property type="project" value="TreeGrafter"/>
</dbReference>
<evidence type="ECO:0000313" key="3">
    <source>
        <dbReference type="EMBL" id="QEC54796.1"/>
    </source>
</evidence>
<sequence length="667" mass="73631">MRKTSLLVLGFQLFSIALQAQNKYAVIVGINDYYQSPGVMHPSSLHGCVNDARAVEELLLNRFGFKQSNIYTLFDSASTRPAVLHLMRSVLSKATKGDAFVFYYSGHGAWMKNEMELDSLKRQMSQAMVMSDLYAPGLGCLLTDEDLKTVFNEFVDKKIITTALLDCCYSGFLLAAPPPPAYWWPTPRQGQQKSMSLGDISYTPDLKEPIGCPVNSPEGTLTDTDGDGVPDCRDWEIASLPGVPVDSLGVAKEFIGAEEYIMQTKTDPRFVGYTANSSLVGTESRAFNLRDALTVNFAPKAERPADRKGSAFISLAASSQYQKAAEITDENGIRHGAFTKALLSIYQSNSSALPVSDLMAKLTSTLKEQHYEQEPTFLFEKSRLKGNLIGTNGKSFSNTVALKCTAVANGKLTLDKGLYAGIAKGNVLRSATGNKTLTVDSATATESIATDKSGAVQKGTIFRVVDGYTSSAPLAKIYIPEVAFTQKTFAAFFQKRINPVVAQSTYADYYEPAFMRPQTVHIYTGANKYLVQNSTDVSPEMRWIDTLVLLPLPSFVTKALKKKLEKNQNIKLVKTVAEADYVLFLNYTKKRNDNPSGFVFYYHPPLAEMPWPIFSSEYLFKPALPSDGKGIRELSEKLYALAVKMLRYSTGDVWMNEQPKKSTAVIR</sequence>
<dbReference type="OrthoDB" id="9812126at2"/>
<dbReference type="InterPro" id="IPR029030">
    <property type="entry name" value="Caspase-like_dom_sf"/>
</dbReference>
<dbReference type="PANTHER" id="PTHR48104:SF30">
    <property type="entry name" value="METACASPASE-1"/>
    <property type="match status" value="1"/>
</dbReference>
<dbReference type="AlphaFoldDB" id="A0A5B8UER2"/>
<feature type="domain" description="Peptidase C14 caspase" evidence="2">
    <location>
        <begin position="23"/>
        <end position="379"/>
    </location>
</feature>
<name>A0A5B8UER2_9BACT</name>
<dbReference type="RefSeq" id="WP_146782195.1">
    <property type="nucleotide sequence ID" value="NZ_BAABIO010000006.1"/>
</dbReference>
<dbReference type="PANTHER" id="PTHR48104">
    <property type="entry name" value="METACASPASE-4"/>
    <property type="match status" value="1"/>
</dbReference>
<keyword evidence="1" id="KW-0732">Signal</keyword>
<feature type="signal peptide" evidence="1">
    <location>
        <begin position="1"/>
        <end position="20"/>
    </location>
</feature>
<dbReference type="GO" id="GO:0004197">
    <property type="term" value="F:cysteine-type endopeptidase activity"/>
    <property type="evidence" value="ECO:0007669"/>
    <property type="project" value="InterPro"/>
</dbReference>
<feature type="chain" id="PRO_5023073182" evidence="1">
    <location>
        <begin position="21"/>
        <end position="667"/>
    </location>
</feature>
<dbReference type="KEGG" id="fgg:FSB75_02395"/>
<organism evidence="3 4">
    <name type="scientific">Flavisolibacter ginsenosidimutans</name>
    <dbReference type="NCBI Taxonomy" id="661481"/>
    <lineage>
        <taxon>Bacteria</taxon>
        <taxon>Pseudomonadati</taxon>
        <taxon>Bacteroidota</taxon>
        <taxon>Chitinophagia</taxon>
        <taxon>Chitinophagales</taxon>
        <taxon>Chitinophagaceae</taxon>
        <taxon>Flavisolibacter</taxon>
    </lineage>
</organism>
<dbReference type="EMBL" id="CP042433">
    <property type="protein sequence ID" value="QEC54796.1"/>
    <property type="molecule type" value="Genomic_DNA"/>
</dbReference>
<proteinExistence type="predicted"/>
<dbReference type="GO" id="GO:0006508">
    <property type="term" value="P:proteolysis"/>
    <property type="evidence" value="ECO:0007669"/>
    <property type="project" value="InterPro"/>
</dbReference>
<dbReference type="Proteomes" id="UP000321204">
    <property type="component" value="Chromosome"/>
</dbReference>
<dbReference type="Pfam" id="PF00656">
    <property type="entry name" value="Peptidase_C14"/>
    <property type="match status" value="1"/>
</dbReference>
<reference evidence="3 4" key="1">
    <citation type="journal article" date="2015" name="Int. J. Syst. Evol. Microbiol.">
        <title>Flavisolibacter ginsenosidimutans sp. nov., with ginsenoside-converting activity isolated from soil used for cultivating ginseng.</title>
        <authorList>
            <person name="Zhao Y."/>
            <person name="Liu Q."/>
            <person name="Kang M.S."/>
            <person name="Jin F."/>
            <person name="Yu H."/>
            <person name="Im W.T."/>
        </authorList>
    </citation>
    <scope>NUCLEOTIDE SEQUENCE [LARGE SCALE GENOMIC DNA]</scope>
    <source>
        <strain evidence="3 4">Gsoil 636</strain>
    </source>
</reference>
<accession>A0A5B8UER2</accession>
<dbReference type="InterPro" id="IPR011600">
    <property type="entry name" value="Pept_C14_caspase"/>
</dbReference>
<evidence type="ECO:0000313" key="4">
    <source>
        <dbReference type="Proteomes" id="UP000321204"/>
    </source>
</evidence>
<protein>
    <submittedName>
        <fullName evidence="3">Caspase family protein</fullName>
    </submittedName>
</protein>